<dbReference type="GO" id="GO:0046452">
    <property type="term" value="P:dihydrofolate metabolic process"/>
    <property type="evidence" value="ECO:0007669"/>
    <property type="project" value="TreeGrafter"/>
</dbReference>
<evidence type="ECO:0000256" key="4">
    <source>
        <dbReference type="ARBA" id="ARBA00022563"/>
    </source>
</evidence>
<evidence type="ECO:0000256" key="3">
    <source>
        <dbReference type="ARBA" id="ARBA00012856"/>
    </source>
</evidence>
<evidence type="ECO:0000313" key="8">
    <source>
        <dbReference type="EMBL" id="OHB02584.1"/>
    </source>
</evidence>
<sequence>MPWRGKVPSDMKRFVELTVGHSVVMGRKTWDSIPFKFRPLPNRQNIVLTRNPQFTIENSGVIVAHSLEEAVQQAKSETVWIIGGAEIYALALPVTDFLHTTILYEKFEGDAFFPKYNLSDWMNIYFKRFKAGEAGAEKDTINSGYLIFKRK</sequence>
<comment type="caution">
    <text evidence="8">The sequence shown here is derived from an EMBL/GenBank/DDBJ whole genome shotgun (WGS) entry which is preliminary data.</text>
</comment>
<dbReference type="InterPro" id="IPR012259">
    <property type="entry name" value="DHFR"/>
</dbReference>
<dbReference type="AlphaFoldDB" id="A0A1G2TZB4"/>
<protein>
    <recommendedName>
        <fullName evidence="3">dihydrofolate reductase</fullName>
        <ecNumber evidence="3">1.5.1.3</ecNumber>
    </recommendedName>
</protein>
<dbReference type="InterPro" id="IPR001796">
    <property type="entry name" value="DHFR_dom"/>
</dbReference>
<dbReference type="EC" id="1.5.1.3" evidence="3"/>
<dbReference type="PANTHER" id="PTHR48069">
    <property type="entry name" value="DIHYDROFOLATE REDUCTASE"/>
    <property type="match status" value="1"/>
</dbReference>
<comment type="pathway">
    <text evidence="1">Cofactor biosynthesis; tetrahydrofolate biosynthesis; 5,6,7,8-tetrahydrofolate from 7,8-dihydrofolate: step 1/1.</text>
</comment>
<name>A0A1G2TZB4_9BACT</name>
<dbReference type="GO" id="GO:0004146">
    <property type="term" value="F:dihydrofolate reductase activity"/>
    <property type="evidence" value="ECO:0007669"/>
    <property type="project" value="UniProtKB-EC"/>
</dbReference>
<evidence type="ECO:0000313" key="9">
    <source>
        <dbReference type="Proteomes" id="UP000177707"/>
    </source>
</evidence>
<evidence type="ECO:0000259" key="7">
    <source>
        <dbReference type="PROSITE" id="PS51330"/>
    </source>
</evidence>
<dbReference type="EMBL" id="MHWB01000003">
    <property type="protein sequence ID" value="OHB02584.1"/>
    <property type="molecule type" value="Genomic_DNA"/>
</dbReference>
<dbReference type="UniPathway" id="UPA00077">
    <property type="reaction ID" value="UER00158"/>
</dbReference>
<dbReference type="GO" id="GO:0046654">
    <property type="term" value="P:tetrahydrofolate biosynthetic process"/>
    <property type="evidence" value="ECO:0007669"/>
    <property type="project" value="UniProtKB-UniPathway"/>
</dbReference>
<dbReference type="GO" id="GO:0005829">
    <property type="term" value="C:cytosol"/>
    <property type="evidence" value="ECO:0007669"/>
    <property type="project" value="TreeGrafter"/>
</dbReference>
<dbReference type="SUPFAM" id="SSF53597">
    <property type="entry name" value="Dihydrofolate reductase-like"/>
    <property type="match status" value="1"/>
</dbReference>
<dbReference type="PRINTS" id="PR00070">
    <property type="entry name" value="DHFR"/>
</dbReference>
<reference evidence="8 9" key="1">
    <citation type="journal article" date="2016" name="Nat. Commun.">
        <title>Thousands of microbial genomes shed light on interconnected biogeochemical processes in an aquifer system.</title>
        <authorList>
            <person name="Anantharaman K."/>
            <person name="Brown C.T."/>
            <person name="Hug L.A."/>
            <person name="Sharon I."/>
            <person name="Castelle C.J."/>
            <person name="Probst A.J."/>
            <person name="Thomas B.C."/>
            <person name="Singh A."/>
            <person name="Wilkins M.J."/>
            <person name="Karaoz U."/>
            <person name="Brodie E.L."/>
            <person name="Williams K.H."/>
            <person name="Hubbard S.S."/>
            <person name="Banfield J.F."/>
        </authorList>
    </citation>
    <scope>NUCLEOTIDE SEQUENCE [LARGE SCALE GENOMIC DNA]</scope>
</reference>
<dbReference type="InterPro" id="IPR024072">
    <property type="entry name" value="DHFR-like_dom_sf"/>
</dbReference>
<accession>A0A1G2TZB4</accession>
<evidence type="ECO:0000256" key="6">
    <source>
        <dbReference type="ARBA" id="ARBA00023002"/>
    </source>
</evidence>
<keyword evidence="6" id="KW-0560">Oxidoreductase</keyword>
<evidence type="ECO:0000256" key="1">
    <source>
        <dbReference type="ARBA" id="ARBA00004903"/>
    </source>
</evidence>
<gene>
    <name evidence="8" type="ORF">A3A96_04045</name>
</gene>
<organism evidence="8 9">
    <name type="scientific">Candidatus Zambryskibacteria bacterium RIFCSPLOWO2_01_FULL_39_39</name>
    <dbReference type="NCBI Taxonomy" id="1802758"/>
    <lineage>
        <taxon>Bacteria</taxon>
        <taxon>Candidatus Zambryskiibacteriota</taxon>
    </lineage>
</organism>
<feature type="domain" description="DHFR" evidence="7">
    <location>
        <begin position="1"/>
        <end position="151"/>
    </location>
</feature>
<dbReference type="PANTHER" id="PTHR48069:SF3">
    <property type="entry name" value="DIHYDROFOLATE REDUCTASE"/>
    <property type="match status" value="1"/>
</dbReference>
<dbReference type="STRING" id="1802758.A3A96_04045"/>
<evidence type="ECO:0000256" key="5">
    <source>
        <dbReference type="ARBA" id="ARBA00022857"/>
    </source>
</evidence>
<dbReference type="Proteomes" id="UP000177707">
    <property type="component" value="Unassembled WGS sequence"/>
</dbReference>
<dbReference type="GO" id="GO:0006730">
    <property type="term" value="P:one-carbon metabolic process"/>
    <property type="evidence" value="ECO:0007669"/>
    <property type="project" value="UniProtKB-KW"/>
</dbReference>
<dbReference type="GO" id="GO:0046655">
    <property type="term" value="P:folic acid metabolic process"/>
    <property type="evidence" value="ECO:0007669"/>
    <property type="project" value="TreeGrafter"/>
</dbReference>
<comment type="similarity">
    <text evidence="2">Belongs to the dihydrofolate reductase family.</text>
</comment>
<proteinExistence type="inferred from homology"/>
<dbReference type="PROSITE" id="PS51330">
    <property type="entry name" value="DHFR_2"/>
    <property type="match status" value="1"/>
</dbReference>
<dbReference type="Pfam" id="PF00186">
    <property type="entry name" value="DHFR_1"/>
    <property type="match status" value="1"/>
</dbReference>
<evidence type="ECO:0000256" key="2">
    <source>
        <dbReference type="ARBA" id="ARBA00009539"/>
    </source>
</evidence>
<dbReference type="CDD" id="cd00209">
    <property type="entry name" value="DHFR"/>
    <property type="match status" value="1"/>
</dbReference>
<keyword evidence="5" id="KW-0521">NADP</keyword>
<keyword evidence="4" id="KW-0554">One-carbon metabolism</keyword>
<dbReference type="GO" id="GO:0050661">
    <property type="term" value="F:NADP binding"/>
    <property type="evidence" value="ECO:0007669"/>
    <property type="project" value="InterPro"/>
</dbReference>
<dbReference type="Gene3D" id="3.40.430.10">
    <property type="entry name" value="Dihydrofolate Reductase, subunit A"/>
    <property type="match status" value="1"/>
</dbReference>